<dbReference type="Gene3D" id="1.10.260.50">
    <property type="match status" value="1"/>
</dbReference>
<evidence type="ECO:0000313" key="5">
    <source>
        <dbReference type="Proteomes" id="UP001649381"/>
    </source>
</evidence>
<evidence type="ECO:0000256" key="2">
    <source>
        <dbReference type="ARBA" id="ARBA00022898"/>
    </source>
</evidence>
<name>A0ABS9H2F6_9BACL</name>
<dbReference type="NCBIfam" id="NF002806">
    <property type="entry name" value="PRK02948.1"/>
    <property type="match status" value="1"/>
</dbReference>
<feature type="domain" description="Aminotransferase class V" evidence="3">
    <location>
        <begin position="2"/>
        <end position="360"/>
    </location>
</feature>
<keyword evidence="2" id="KW-0663">Pyridoxal phosphate</keyword>
<dbReference type="PANTHER" id="PTHR11601">
    <property type="entry name" value="CYSTEINE DESULFURYLASE FAMILY MEMBER"/>
    <property type="match status" value="1"/>
</dbReference>
<dbReference type="InterPro" id="IPR015424">
    <property type="entry name" value="PyrdxlP-dep_Trfase"/>
</dbReference>
<keyword evidence="5" id="KW-1185">Reference proteome</keyword>
<dbReference type="InterPro" id="IPR016454">
    <property type="entry name" value="Cysteine_dSase"/>
</dbReference>
<evidence type="ECO:0000256" key="1">
    <source>
        <dbReference type="ARBA" id="ARBA00001933"/>
    </source>
</evidence>
<reference evidence="4 5" key="1">
    <citation type="submission" date="2022-01" db="EMBL/GenBank/DDBJ databases">
        <title>Alkalihalobacillus sp. EGI L200015, a novel bacterium isolated from a salt lake sediment.</title>
        <authorList>
            <person name="Gao L."/>
            <person name="Fang B.-Z."/>
            <person name="Li W.-J."/>
        </authorList>
    </citation>
    <scope>NUCLEOTIDE SEQUENCE [LARGE SCALE GENOMIC DNA]</scope>
    <source>
        <strain evidence="4 5">KCTC 12718</strain>
    </source>
</reference>
<dbReference type="InterPro" id="IPR015421">
    <property type="entry name" value="PyrdxlP-dep_Trfase_major"/>
</dbReference>
<proteinExistence type="predicted"/>
<dbReference type="Gene3D" id="3.90.1150.10">
    <property type="entry name" value="Aspartate Aminotransferase, domain 1"/>
    <property type="match status" value="1"/>
</dbReference>
<gene>
    <name evidence="4" type="ORF">L2716_10915</name>
</gene>
<dbReference type="PIRSF" id="PIRSF005572">
    <property type="entry name" value="NifS"/>
    <property type="match status" value="1"/>
</dbReference>
<protein>
    <submittedName>
        <fullName evidence="4">Cysteine desulfurase</fullName>
    </submittedName>
</protein>
<accession>A0ABS9H2F6</accession>
<dbReference type="PANTHER" id="PTHR11601:SF50">
    <property type="entry name" value="CYSTEINE DESULFURASE ISCS 2-RELATED"/>
    <property type="match status" value="1"/>
</dbReference>
<dbReference type="RefSeq" id="WP_236334491.1">
    <property type="nucleotide sequence ID" value="NZ_JAKIJS010000001.1"/>
</dbReference>
<evidence type="ECO:0000259" key="3">
    <source>
        <dbReference type="Pfam" id="PF00266"/>
    </source>
</evidence>
<dbReference type="Pfam" id="PF00266">
    <property type="entry name" value="Aminotran_5"/>
    <property type="match status" value="1"/>
</dbReference>
<dbReference type="InterPro" id="IPR015422">
    <property type="entry name" value="PyrdxlP-dep_Trfase_small"/>
</dbReference>
<sequence length="381" mass="42438">MIYFDNSATTKPFPEVLETYVKVSEQYFANPSSIHRLGGEVERLINSARRQIAESIGVKSNEVVFTSGGTEANNLAIKGIAIEHQKRGRHLITTEIEHASCHATFKQLEKIGFEVTFLPVDAQGRISLTDLERSIKDETILVSIMHVNNELGTIQPIKEVGEMLKRHPKIFFHVDHIQGIGKVPLQFDQSGIDLCSFSSHKFHGPKGCGFLYVRSGVALSPLLTGGEQEFRKRAGTENVPGIIAMTKALRLTLLSMEERMNDMIDLKEFIKDQLSRLDPVQINTPERGSAPHILNFSIPGIKPEVLIHSLEEKDIFVSTKSACSSKSDAVSRVLEAVGYDFDRASSAIRVSFNFENTLSEGEIFVEALKEVVSNLQKVMRE</sequence>
<dbReference type="Proteomes" id="UP001649381">
    <property type="component" value="Unassembled WGS sequence"/>
</dbReference>
<dbReference type="Gene3D" id="3.40.640.10">
    <property type="entry name" value="Type I PLP-dependent aspartate aminotransferase-like (Major domain)"/>
    <property type="match status" value="1"/>
</dbReference>
<comment type="caution">
    <text evidence="4">The sequence shown here is derived from an EMBL/GenBank/DDBJ whole genome shotgun (WGS) entry which is preliminary data.</text>
</comment>
<organism evidence="4 5">
    <name type="scientific">Pseudalkalibacillus berkeleyi</name>
    <dbReference type="NCBI Taxonomy" id="1069813"/>
    <lineage>
        <taxon>Bacteria</taxon>
        <taxon>Bacillati</taxon>
        <taxon>Bacillota</taxon>
        <taxon>Bacilli</taxon>
        <taxon>Bacillales</taxon>
        <taxon>Fictibacillaceae</taxon>
        <taxon>Pseudalkalibacillus</taxon>
    </lineage>
</organism>
<dbReference type="SUPFAM" id="SSF53383">
    <property type="entry name" value="PLP-dependent transferases"/>
    <property type="match status" value="1"/>
</dbReference>
<dbReference type="InterPro" id="IPR000192">
    <property type="entry name" value="Aminotrans_V_dom"/>
</dbReference>
<comment type="cofactor">
    <cofactor evidence="1">
        <name>pyridoxal 5'-phosphate</name>
        <dbReference type="ChEBI" id="CHEBI:597326"/>
    </cofactor>
</comment>
<dbReference type="EMBL" id="JAKIJS010000001">
    <property type="protein sequence ID" value="MCF6138236.1"/>
    <property type="molecule type" value="Genomic_DNA"/>
</dbReference>
<evidence type="ECO:0000313" key="4">
    <source>
        <dbReference type="EMBL" id="MCF6138236.1"/>
    </source>
</evidence>